<dbReference type="HOGENOM" id="CLU_2799600_0_0_1"/>
<name>K3XBV1_GLOUD</name>
<keyword evidence="2" id="KW-1185">Reference proteome</keyword>
<dbReference type="VEuPathDB" id="FungiDB:PYU1_G014669"/>
<reference evidence="2" key="2">
    <citation type="submission" date="2010-04" db="EMBL/GenBank/DDBJ databases">
        <authorList>
            <person name="Buell R."/>
            <person name="Hamilton J."/>
            <person name="Hostetler J."/>
        </authorList>
    </citation>
    <scope>NUCLEOTIDE SEQUENCE [LARGE SCALE GENOMIC DNA]</scope>
    <source>
        <strain evidence="2">DAOM:BR144</strain>
    </source>
</reference>
<sequence>MSDPYNTSNKVFSQIADGPNESRVAAYVNRVLNRQEGVVLLMQARARMSVPQIWHTKAFGQWLDLLRY</sequence>
<dbReference type="Proteomes" id="UP000019132">
    <property type="component" value="Unassembled WGS sequence"/>
</dbReference>
<proteinExistence type="predicted"/>
<evidence type="ECO:0000313" key="2">
    <source>
        <dbReference type="Proteomes" id="UP000019132"/>
    </source>
</evidence>
<dbReference type="InParanoid" id="K3XBV1"/>
<dbReference type="EMBL" id="GL376594">
    <property type="status" value="NOT_ANNOTATED_CDS"/>
    <property type="molecule type" value="Genomic_DNA"/>
</dbReference>
<accession>K3XBV1</accession>
<evidence type="ECO:0000313" key="1">
    <source>
        <dbReference type="EnsemblProtists" id="PYU1_T014700"/>
    </source>
</evidence>
<reference evidence="2" key="1">
    <citation type="journal article" date="2010" name="Genome Biol.">
        <title>Genome sequence of the necrotrophic plant pathogen Pythium ultimum reveals original pathogenicity mechanisms and effector repertoire.</title>
        <authorList>
            <person name="Levesque C.A."/>
            <person name="Brouwer H."/>
            <person name="Cano L."/>
            <person name="Hamilton J.P."/>
            <person name="Holt C."/>
            <person name="Huitema E."/>
            <person name="Raffaele S."/>
            <person name="Robideau G.P."/>
            <person name="Thines M."/>
            <person name="Win J."/>
            <person name="Zerillo M.M."/>
            <person name="Beakes G.W."/>
            <person name="Boore J.L."/>
            <person name="Busam D."/>
            <person name="Dumas B."/>
            <person name="Ferriera S."/>
            <person name="Fuerstenberg S.I."/>
            <person name="Gachon C.M."/>
            <person name="Gaulin E."/>
            <person name="Govers F."/>
            <person name="Grenville-Briggs L."/>
            <person name="Horner N."/>
            <person name="Hostetler J."/>
            <person name="Jiang R.H."/>
            <person name="Johnson J."/>
            <person name="Krajaejun T."/>
            <person name="Lin H."/>
            <person name="Meijer H.J."/>
            <person name="Moore B."/>
            <person name="Morris P."/>
            <person name="Phuntmart V."/>
            <person name="Puiu D."/>
            <person name="Shetty J."/>
            <person name="Stajich J.E."/>
            <person name="Tripathy S."/>
            <person name="Wawra S."/>
            <person name="van West P."/>
            <person name="Whitty B.R."/>
            <person name="Coutinho P.M."/>
            <person name="Henrissat B."/>
            <person name="Martin F."/>
            <person name="Thomas P.D."/>
            <person name="Tyler B.M."/>
            <person name="De Vries R.P."/>
            <person name="Kamoun S."/>
            <person name="Yandell M."/>
            <person name="Tisserat N."/>
            <person name="Buell C.R."/>
        </authorList>
    </citation>
    <scope>NUCLEOTIDE SEQUENCE</scope>
    <source>
        <strain evidence="2">DAOM:BR144</strain>
    </source>
</reference>
<dbReference type="AlphaFoldDB" id="K3XBV1"/>
<reference evidence="1" key="3">
    <citation type="submission" date="2015-02" db="UniProtKB">
        <authorList>
            <consortium name="EnsemblProtists"/>
        </authorList>
    </citation>
    <scope>IDENTIFICATION</scope>
    <source>
        <strain evidence="1">DAOM BR144</strain>
    </source>
</reference>
<organism evidence="1 2">
    <name type="scientific">Globisporangium ultimum (strain ATCC 200006 / CBS 805.95 / DAOM BR144)</name>
    <name type="common">Pythium ultimum</name>
    <dbReference type="NCBI Taxonomy" id="431595"/>
    <lineage>
        <taxon>Eukaryota</taxon>
        <taxon>Sar</taxon>
        <taxon>Stramenopiles</taxon>
        <taxon>Oomycota</taxon>
        <taxon>Peronosporomycetes</taxon>
        <taxon>Pythiales</taxon>
        <taxon>Pythiaceae</taxon>
        <taxon>Globisporangium</taxon>
    </lineage>
</organism>
<protein>
    <submittedName>
        <fullName evidence="1">Uncharacterized protein</fullName>
    </submittedName>
</protein>
<dbReference type="EnsemblProtists" id="PYU1_T014700">
    <property type="protein sequence ID" value="PYU1_T014700"/>
    <property type="gene ID" value="PYU1_G014669"/>
</dbReference>